<comment type="caution">
    <text evidence="2">The sequence shown here is derived from an EMBL/GenBank/DDBJ whole genome shotgun (WGS) entry which is preliminary data.</text>
</comment>
<keyword evidence="3" id="KW-1185">Reference proteome</keyword>
<reference evidence="2" key="1">
    <citation type="submission" date="2023-04" db="EMBL/GenBank/DDBJ databases">
        <title>Phytophthora fragariaefolia NBRC 109709.</title>
        <authorList>
            <person name="Ichikawa N."/>
            <person name="Sato H."/>
            <person name="Tonouchi N."/>
        </authorList>
    </citation>
    <scope>NUCLEOTIDE SEQUENCE</scope>
    <source>
        <strain evidence="2">NBRC 109709</strain>
    </source>
</reference>
<dbReference type="InterPro" id="IPR036915">
    <property type="entry name" value="Cyclin-like_sf"/>
</dbReference>
<dbReference type="Pfam" id="PF02984">
    <property type="entry name" value="Cyclin_C"/>
    <property type="match status" value="1"/>
</dbReference>
<evidence type="ECO:0000313" key="3">
    <source>
        <dbReference type="Proteomes" id="UP001165121"/>
    </source>
</evidence>
<sequence length="84" mass="9527">MTGEEEAWTPTLHHVTQYNPLDIQECVLELHRLHAVEVQVVNTQRDKAKAVSEKYLADKFHAASTIPSYDKNDLAESFAQYSAP</sequence>
<dbReference type="Proteomes" id="UP001165121">
    <property type="component" value="Unassembled WGS sequence"/>
</dbReference>
<dbReference type="EMBL" id="BSXT01001793">
    <property type="protein sequence ID" value="GMF45176.1"/>
    <property type="molecule type" value="Genomic_DNA"/>
</dbReference>
<proteinExistence type="predicted"/>
<evidence type="ECO:0000259" key="1">
    <source>
        <dbReference type="Pfam" id="PF02984"/>
    </source>
</evidence>
<dbReference type="AlphaFoldDB" id="A0A9W6XRE3"/>
<protein>
    <submittedName>
        <fullName evidence="2">Unnamed protein product</fullName>
    </submittedName>
</protein>
<dbReference type="SUPFAM" id="SSF47954">
    <property type="entry name" value="Cyclin-like"/>
    <property type="match status" value="1"/>
</dbReference>
<accession>A0A9W6XRE3</accession>
<evidence type="ECO:0000313" key="2">
    <source>
        <dbReference type="EMBL" id="GMF45176.1"/>
    </source>
</evidence>
<dbReference type="InterPro" id="IPR004367">
    <property type="entry name" value="Cyclin_C-dom"/>
</dbReference>
<organism evidence="2 3">
    <name type="scientific">Phytophthora fragariaefolia</name>
    <dbReference type="NCBI Taxonomy" id="1490495"/>
    <lineage>
        <taxon>Eukaryota</taxon>
        <taxon>Sar</taxon>
        <taxon>Stramenopiles</taxon>
        <taxon>Oomycota</taxon>
        <taxon>Peronosporomycetes</taxon>
        <taxon>Peronosporales</taxon>
        <taxon>Peronosporaceae</taxon>
        <taxon>Phytophthora</taxon>
    </lineage>
</organism>
<gene>
    <name evidence="2" type="ORF">Pfra01_001604900</name>
</gene>
<name>A0A9W6XRE3_9STRA</name>
<dbReference type="Gene3D" id="1.10.472.10">
    <property type="entry name" value="Cyclin-like"/>
    <property type="match status" value="1"/>
</dbReference>
<feature type="domain" description="Cyclin C-terminal" evidence="1">
    <location>
        <begin position="5"/>
        <end position="68"/>
    </location>
</feature>
<dbReference type="OrthoDB" id="5590282at2759"/>